<sequence>MDNNSYKALVLGLLASLFFAITFIVNRLMSLGGGSWIWSASLRFFWMLPFFLLIVLSRRNFGALWVEMKKNKLKWILWSTVGFGVFYAPLTFAAAYSPSWLVASTWQFTIVAGILLAPLIHRSGRPTEGSLLPSLLFSAIIICGIVVMQLNEAESLTLDHMALGTLPVLLAACAYPLGNRKTMMFTGGRLDVYQRILGMLIGSLPFWLLLSGYDLLVEHSLPGKEQYIQTLIVALTSGVVATSLFFLATDKVRHDEKSLAMVEATQSTEVMFALMGEMVLLNAPIPSNYAMGGMVLIIVGMVLHSTKRKR</sequence>
<evidence type="ECO:0000313" key="2">
    <source>
        <dbReference type="EMBL" id="NVN18734.1"/>
    </source>
</evidence>
<dbReference type="AlphaFoldDB" id="A0A850NF94"/>
<feature type="transmembrane region" description="Helical" evidence="1">
    <location>
        <begin position="36"/>
        <end position="55"/>
    </location>
</feature>
<keyword evidence="1" id="KW-0472">Membrane</keyword>
<organism evidence="2 3">
    <name type="scientific">Flagellimonas chongwuensis</name>
    <dbReference type="NCBI Taxonomy" id="2697365"/>
    <lineage>
        <taxon>Bacteria</taxon>
        <taxon>Pseudomonadati</taxon>
        <taxon>Bacteroidota</taxon>
        <taxon>Flavobacteriia</taxon>
        <taxon>Flavobacteriales</taxon>
        <taxon>Flavobacteriaceae</taxon>
        <taxon>Flagellimonas</taxon>
    </lineage>
</organism>
<feature type="transmembrane region" description="Helical" evidence="1">
    <location>
        <begin position="156"/>
        <end position="175"/>
    </location>
</feature>
<feature type="transmembrane region" description="Helical" evidence="1">
    <location>
        <begin position="100"/>
        <end position="119"/>
    </location>
</feature>
<dbReference type="RefSeq" id="WP_176620421.1">
    <property type="nucleotide sequence ID" value="NZ_WYET01000004.1"/>
</dbReference>
<proteinExistence type="predicted"/>
<evidence type="ECO:0000313" key="3">
    <source>
        <dbReference type="Proteomes" id="UP000558089"/>
    </source>
</evidence>
<comment type="caution">
    <text evidence="2">The sequence shown here is derived from an EMBL/GenBank/DDBJ whole genome shotgun (WGS) entry which is preliminary data.</text>
</comment>
<dbReference type="Pfam" id="PF13536">
    <property type="entry name" value="EmrE"/>
    <property type="match status" value="1"/>
</dbReference>
<keyword evidence="3" id="KW-1185">Reference proteome</keyword>
<accession>A0A850NF94</accession>
<reference evidence="2 3" key="1">
    <citation type="submission" date="2020-01" db="EMBL/GenBank/DDBJ databases">
        <title>Draft Genome Analysis of Muricauda sp. HICW Isolated from coastal seawater of PR China.</title>
        <authorList>
            <person name="Chen M.-X."/>
        </authorList>
    </citation>
    <scope>NUCLEOTIDE SEQUENCE [LARGE SCALE GENOMIC DNA]</scope>
    <source>
        <strain evidence="2 3">HICW</strain>
    </source>
</reference>
<feature type="transmembrane region" description="Helical" evidence="1">
    <location>
        <begin position="131"/>
        <end position="150"/>
    </location>
</feature>
<feature type="transmembrane region" description="Helical" evidence="1">
    <location>
        <begin position="227"/>
        <end position="247"/>
    </location>
</feature>
<protein>
    <submittedName>
        <fullName evidence="2">Multidrug resistance efflux transporter family protein</fullName>
    </submittedName>
</protein>
<keyword evidence="1" id="KW-1133">Transmembrane helix</keyword>
<dbReference type="Proteomes" id="UP000558089">
    <property type="component" value="Unassembled WGS sequence"/>
</dbReference>
<feature type="transmembrane region" description="Helical" evidence="1">
    <location>
        <begin position="75"/>
        <end position="94"/>
    </location>
</feature>
<name>A0A850NF94_9FLAO</name>
<feature type="transmembrane region" description="Helical" evidence="1">
    <location>
        <begin position="287"/>
        <end position="304"/>
    </location>
</feature>
<evidence type="ECO:0000256" key="1">
    <source>
        <dbReference type="SAM" id="Phobius"/>
    </source>
</evidence>
<dbReference type="EMBL" id="WYET01000004">
    <property type="protein sequence ID" value="NVN18734.1"/>
    <property type="molecule type" value="Genomic_DNA"/>
</dbReference>
<dbReference type="InterPro" id="IPR032713">
    <property type="entry name" value="EmrE"/>
</dbReference>
<keyword evidence="1" id="KW-0812">Transmembrane</keyword>
<feature type="transmembrane region" description="Helical" evidence="1">
    <location>
        <begin position="196"/>
        <end position="215"/>
    </location>
</feature>
<gene>
    <name evidence="2" type="ORF">GUA46_10295</name>
</gene>